<dbReference type="EMBL" id="CH445350">
    <property type="protein sequence ID" value="EAT79220.1"/>
    <property type="molecule type" value="Genomic_DNA"/>
</dbReference>
<gene>
    <name evidence="2" type="ORF">SNOG_13336</name>
</gene>
<evidence type="ECO:0000256" key="1">
    <source>
        <dbReference type="SAM" id="MobiDB-lite"/>
    </source>
</evidence>
<dbReference type="InterPro" id="IPR036770">
    <property type="entry name" value="Ankyrin_rpt-contain_sf"/>
</dbReference>
<protein>
    <submittedName>
        <fullName evidence="2">Uncharacterized protein</fullName>
    </submittedName>
</protein>
<dbReference type="Proteomes" id="UP000001055">
    <property type="component" value="Unassembled WGS sequence"/>
</dbReference>
<dbReference type="Pfam" id="PF12796">
    <property type="entry name" value="Ank_2"/>
    <property type="match status" value="1"/>
</dbReference>
<dbReference type="VEuPathDB" id="FungiDB:JI435_133360"/>
<name>Q0U4H8_PHANO</name>
<reference evidence="3" key="1">
    <citation type="journal article" date="2007" name="Plant Cell">
        <title>Dothideomycete-plant interactions illuminated by genome sequencing and EST analysis of the wheat pathogen Stagonospora nodorum.</title>
        <authorList>
            <person name="Hane J.K."/>
            <person name="Lowe R.G."/>
            <person name="Solomon P.S."/>
            <person name="Tan K.C."/>
            <person name="Schoch C.L."/>
            <person name="Spatafora J.W."/>
            <person name="Crous P.W."/>
            <person name="Kodira C."/>
            <person name="Birren B.W."/>
            <person name="Galagan J.E."/>
            <person name="Torriani S.F."/>
            <person name="McDonald B.A."/>
            <person name="Oliver R.P."/>
        </authorList>
    </citation>
    <scope>NUCLEOTIDE SEQUENCE [LARGE SCALE GENOMIC DNA]</scope>
    <source>
        <strain evidence="3">SN15 / ATCC MYA-4574 / FGSC 10173</strain>
    </source>
</reference>
<dbReference type="GeneID" id="5980462"/>
<dbReference type="InParanoid" id="Q0U4H8"/>
<dbReference type="KEGG" id="pno:SNOG_13336"/>
<evidence type="ECO:0000313" key="2">
    <source>
        <dbReference type="EMBL" id="EAT79220.1"/>
    </source>
</evidence>
<dbReference type="RefSeq" id="XP_001803545.1">
    <property type="nucleotide sequence ID" value="XM_001803493.1"/>
</dbReference>
<dbReference type="HOGENOM" id="CLU_1741240_0_0_1"/>
<dbReference type="SUPFAM" id="SSF48403">
    <property type="entry name" value="Ankyrin repeat"/>
    <property type="match status" value="1"/>
</dbReference>
<dbReference type="InterPro" id="IPR002110">
    <property type="entry name" value="Ankyrin_rpt"/>
</dbReference>
<dbReference type="Gene3D" id="1.25.40.20">
    <property type="entry name" value="Ankyrin repeat-containing domain"/>
    <property type="match status" value="1"/>
</dbReference>
<feature type="compositionally biased region" description="Acidic residues" evidence="1">
    <location>
        <begin position="137"/>
        <end position="150"/>
    </location>
</feature>
<sequence>MADQVELMRLLFTRLDIDVNAPIDSLWRERNALQLAPKGHSHDMFVLYLDHPQIDVNSQTNGASALHFAVQHNSMFELLLQHGAPGKSTQWDTTIADTSFDANSCCNSKREVVPPQINSEADHSNMVHTAETTYEDKPDDEDMSIDGDLE</sequence>
<accession>Q0U4H8</accession>
<feature type="region of interest" description="Disordered" evidence="1">
    <location>
        <begin position="131"/>
        <end position="150"/>
    </location>
</feature>
<proteinExistence type="predicted"/>
<organism evidence="2 3">
    <name type="scientific">Phaeosphaeria nodorum (strain SN15 / ATCC MYA-4574 / FGSC 10173)</name>
    <name type="common">Glume blotch fungus</name>
    <name type="synonym">Parastagonospora nodorum</name>
    <dbReference type="NCBI Taxonomy" id="321614"/>
    <lineage>
        <taxon>Eukaryota</taxon>
        <taxon>Fungi</taxon>
        <taxon>Dikarya</taxon>
        <taxon>Ascomycota</taxon>
        <taxon>Pezizomycotina</taxon>
        <taxon>Dothideomycetes</taxon>
        <taxon>Pleosporomycetidae</taxon>
        <taxon>Pleosporales</taxon>
        <taxon>Pleosporineae</taxon>
        <taxon>Phaeosphaeriaceae</taxon>
        <taxon>Parastagonospora</taxon>
    </lineage>
</organism>
<evidence type="ECO:0000313" key="3">
    <source>
        <dbReference type="Proteomes" id="UP000001055"/>
    </source>
</evidence>
<dbReference type="AlphaFoldDB" id="Q0U4H8"/>